<feature type="region of interest" description="Disordered" evidence="1">
    <location>
        <begin position="211"/>
        <end position="320"/>
    </location>
</feature>
<feature type="compositionally biased region" description="Polar residues" evidence="1">
    <location>
        <begin position="280"/>
        <end position="291"/>
    </location>
</feature>
<proteinExistence type="predicted"/>
<feature type="compositionally biased region" description="Basic and acidic residues" evidence="1">
    <location>
        <begin position="292"/>
        <end position="301"/>
    </location>
</feature>
<comment type="caution">
    <text evidence="2">The sequence shown here is derived from an EMBL/GenBank/DDBJ whole genome shotgun (WGS) entry which is preliminary data.</text>
</comment>
<evidence type="ECO:0000313" key="2">
    <source>
        <dbReference type="EMBL" id="KAK8026500.1"/>
    </source>
</evidence>
<evidence type="ECO:0008006" key="4">
    <source>
        <dbReference type="Google" id="ProtNLM"/>
    </source>
</evidence>
<evidence type="ECO:0000313" key="3">
    <source>
        <dbReference type="Proteomes" id="UP001396898"/>
    </source>
</evidence>
<dbReference type="EMBL" id="JAQQWI010000007">
    <property type="protein sequence ID" value="KAK8026500.1"/>
    <property type="molecule type" value="Genomic_DNA"/>
</dbReference>
<dbReference type="Proteomes" id="UP001396898">
    <property type="component" value="Unassembled WGS sequence"/>
</dbReference>
<keyword evidence="3" id="KW-1185">Reference proteome</keyword>
<dbReference type="SUPFAM" id="SSF52540">
    <property type="entry name" value="P-loop containing nucleoside triphosphate hydrolases"/>
    <property type="match status" value="1"/>
</dbReference>
<protein>
    <recommendedName>
        <fullName evidence="4">G domain-containing protein</fullName>
    </recommendedName>
</protein>
<feature type="compositionally biased region" description="Basic and acidic residues" evidence="1">
    <location>
        <begin position="211"/>
        <end position="223"/>
    </location>
</feature>
<accession>A0ABR1S3S8</accession>
<reference evidence="2 3" key="1">
    <citation type="submission" date="2023-01" db="EMBL/GenBank/DDBJ databases">
        <title>Analysis of 21 Apiospora genomes using comparative genomics revels a genus with tremendous synthesis potential of carbohydrate active enzymes and secondary metabolites.</title>
        <authorList>
            <person name="Sorensen T."/>
        </authorList>
    </citation>
    <scope>NUCLEOTIDE SEQUENCE [LARGE SCALE GENOMIC DNA]</scope>
    <source>
        <strain evidence="2 3">CBS 20057</strain>
    </source>
</reference>
<name>A0ABR1S3S8_9PEZI</name>
<organism evidence="2 3">
    <name type="scientific">Apiospora marii</name>
    <dbReference type="NCBI Taxonomy" id="335849"/>
    <lineage>
        <taxon>Eukaryota</taxon>
        <taxon>Fungi</taxon>
        <taxon>Dikarya</taxon>
        <taxon>Ascomycota</taxon>
        <taxon>Pezizomycotina</taxon>
        <taxon>Sordariomycetes</taxon>
        <taxon>Xylariomycetidae</taxon>
        <taxon>Amphisphaeriales</taxon>
        <taxon>Apiosporaceae</taxon>
        <taxon>Apiospora</taxon>
    </lineage>
</organism>
<dbReference type="InterPro" id="IPR027417">
    <property type="entry name" value="P-loop_NTPase"/>
</dbReference>
<gene>
    <name evidence="2" type="ORF">PG991_003556</name>
</gene>
<evidence type="ECO:0000256" key="1">
    <source>
        <dbReference type="SAM" id="MobiDB-lite"/>
    </source>
</evidence>
<dbReference type="Gene3D" id="3.40.50.300">
    <property type="entry name" value="P-loop containing nucleotide triphosphate hydrolases"/>
    <property type="match status" value="1"/>
</dbReference>
<sequence length="609" mass="68207">MEQDQLDQSSPPTKLDTSVFRAGKEHTDIFVNYRQSQAHDRRWPVFLTVYLIDTPGFDDTSLSEVEILRTLAAWLAATYGAQIRLHGVLYLHRITDVRLGGSAKRSLRMFQELCGSDELRNVILATTMWNLVSTEDGVRRETELMETQDFWGCMLERGSRVERHAGDAPSAQRLLGMFLGPDRRDGPAEMALAIQKEIVDDGMNLQETRAANERGDRAHREGTGHQYGTADTGGIRRQHGRVGGEEGEESGRAIQGNSDEGPRRTSQQSKTDHTVYETPFSESVVNILQRSPTDHIERPDLPTRTSEGQMPRPPSVTSSQFSLLRLQRTAHARRPVGTHWPKRARRDISLSLRGHHCSFTGPVHSKSYLPQATLNILVGLETSRNIRMKRIVLGEGPAYYAHYHKGTLRTKCYCASNFSSRPRIRQSPISLPVGFLHENGNLSCPQSISLGPAGSYFIRVDGRRSFRCHPNAAIDEKAESAARLWWGVDGAYVLECEATGQLEWDLRGSYSELEEILQAHHSKKRIWELAMNIEDKCSFAVIFDDGSAFHDGKDDIICSMFDEAVDVLASRGKADERDDEGNAHRARMELLHGMAAAGTCQSARRRGST</sequence>